<evidence type="ECO:0000256" key="1">
    <source>
        <dbReference type="SAM" id="MobiDB-lite"/>
    </source>
</evidence>
<evidence type="ECO:0000313" key="2">
    <source>
        <dbReference type="EMBL" id="CAD9015835.1"/>
    </source>
</evidence>
<accession>A0A7S1ILA9</accession>
<sequence>MAGVLLDAKVSMRPKSSAVYPSPQSSRKTQEQPLTEESPQGAYNVGTEEQDSPLREQALLSIPSPLCVTSPPPAPPPDRPVILGSSEEYPSRGGTPRDERLASLTDNNSSRPAFSLSLHSEEQS</sequence>
<gene>
    <name evidence="2" type="ORF">EGYM00392_LOCUS26944</name>
</gene>
<feature type="region of interest" description="Disordered" evidence="1">
    <location>
        <begin position="1"/>
        <end position="124"/>
    </location>
</feature>
<organism evidence="2">
    <name type="scientific">Eutreptiella gymnastica</name>
    <dbReference type="NCBI Taxonomy" id="73025"/>
    <lineage>
        <taxon>Eukaryota</taxon>
        <taxon>Discoba</taxon>
        <taxon>Euglenozoa</taxon>
        <taxon>Euglenida</taxon>
        <taxon>Spirocuta</taxon>
        <taxon>Euglenophyceae</taxon>
        <taxon>Eutreptiales</taxon>
        <taxon>Eutreptiaceae</taxon>
        <taxon>Eutreptiella</taxon>
    </lineage>
</organism>
<proteinExistence type="predicted"/>
<dbReference type="EMBL" id="HBGA01072106">
    <property type="protein sequence ID" value="CAD9015835.1"/>
    <property type="molecule type" value="Transcribed_RNA"/>
</dbReference>
<protein>
    <submittedName>
        <fullName evidence="2">Uncharacterized protein</fullName>
    </submittedName>
</protein>
<feature type="compositionally biased region" description="Polar residues" evidence="1">
    <location>
        <begin position="22"/>
        <end position="38"/>
    </location>
</feature>
<feature type="compositionally biased region" description="Pro residues" evidence="1">
    <location>
        <begin position="70"/>
        <end position="79"/>
    </location>
</feature>
<reference evidence="2" key="1">
    <citation type="submission" date="2021-01" db="EMBL/GenBank/DDBJ databases">
        <authorList>
            <person name="Corre E."/>
            <person name="Pelletier E."/>
            <person name="Niang G."/>
            <person name="Scheremetjew M."/>
            <person name="Finn R."/>
            <person name="Kale V."/>
            <person name="Holt S."/>
            <person name="Cochrane G."/>
            <person name="Meng A."/>
            <person name="Brown T."/>
            <person name="Cohen L."/>
        </authorList>
    </citation>
    <scope>NUCLEOTIDE SEQUENCE</scope>
    <source>
        <strain evidence="2">NIES-381</strain>
    </source>
</reference>
<name>A0A7S1ILA9_9EUGL</name>
<dbReference type="AlphaFoldDB" id="A0A7S1ILA9"/>